<dbReference type="Proteomes" id="UP000001283">
    <property type="component" value="Chromosome"/>
</dbReference>
<dbReference type="PANTHER" id="PTHR43808">
    <property type="entry name" value="ACETYLORNITHINE DEACETYLASE"/>
    <property type="match status" value="1"/>
</dbReference>
<dbReference type="GO" id="GO:0016787">
    <property type="term" value="F:hydrolase activity"/>
    <property type="evidence" value="ECO:0007669"/>
    <property type="project" value="InterPro"/>
</dbReference>
<dbReference type="InterPro" id="IPR012166">
    <property type="entry name" value="Uncharacterised_RocB"/>
</dbReference>
<dbReference type="InterPro" id="IPR002933">
    <property type="entry name" value="Peptidase_M20"/>
</dbReference>
<dbReference type="Pfam" id="PF01546">
    <property type="entry name" value="Peptidase_M20"/>
    <property type="match status" value="1"/>
</dbReference>
<name>A0A8D3X4G8_PRIMW</name>
<evidence type="ECO:0000313" key="1">
    <source>
        <dbReference type="EMBL" id="AEN90917.1"/>
    </source>
</evidence>
<dbReference type="PANTHER" id="PTHR43808:SF27">
    <property type="entry name" value="PROTEIN ROCB"/>
    <property type="match status" value="1"/>
</dbReference>
<reference evidence="1 2" key="1">
    <citation type="journal article" date="2011" name="J. Bacteriol.">
        <title>Complete genome sequence of the industrial strain Bacillus megaterium WSH-002.</title>
        <authorList>
            <person name="Liu L."/>
            <person name="Li Y."/>
            <person name="Zhang J."/>
            <person name="Zou W."/>
            <person name="Zhou Z."/>
            <person name="Liu J."/>
            <person name="Li X."/>
            <person name="Wang L."/>
            <person name="Chen J."/>
        </authorList>
    </citation>
    <scope>NUCLEOTIDE SEQUENCE [LARGE SCALE GENOMIC DNA]</scope>
    <source>
        <strain evidence="1 2">WSH-002</strain>
    </source>
</reference>
<dbReference type="Gene3D" id="3.40.630.10">
    <property type="entry name" value="Zn peptidases"/>
    <property type="match status" value="1"/>
</dbReference>
<gene>
    <name evidence="1" type="ORF">BMWSH_4037</name>
</gene>
<evidence type="ECO:0000313" key="2">
    <source>
        <dbReference type="Proteomes" id="UP000001283"/>
    </source>
</evidence>
<dbReference type="EMBL" id="CP003017">
    <property type="protein sequence ID" value="AEN90917.1"/>
    <property type="molecule type" value="Genomic_DNA"/>
</dbReference>
<protein>
    <submittedName>
        <fullName evidence="1">Peptidase M20</fullName>
    </submittedName>
</protein>
<dbReference type="SUPFAM" id="SSF53187">
    <property type="entry name" value="Zn-dependent exopeptidases"/>
    <property type="match status" value="1"/>
</dbReference>
<accession>A0A8D3X4G8</accession>
<proteinExistence type="predicted"/>
<dbReference type="InterPro" id="IPR050072">
    <property type="entry name" value="Peptidase_M20A"/>
</dbReference>
<sequence length="553" mass="62407">MVLFDRKFRKRKEMKGMSNKTSLYQTKEQLKKLVSELVSIPSVTGTMAEVEMAESIASYLLKLPYFQKNEQVELHSTGDGRSIVTAFVQGKNTNKTVVLVSHYDVVDVQDYGQWKKDAFHADTLTSTFYSHMEQVPAHVQKDMIKGDWLFGRGTMDMKAGIALHISMVERACNGEFDGNILLLSVPDEEVNSLGMRKAVPVLLELARKHQLDFSLMLNAEPVFSRYPGDQTNYVYSGSIGKIMPSFLCYGKETHVGEPLAGLNANLLASDLTKEIELNVDFCEKVRDETSPPPTVLVQKDLKEEYSVQVPHSAVVLFNLFMLNRSLKEVTDLLLKSADKAALNVNKHYNKAARQYAAGMEGSSLDVNVWTYEELYTHAVKQHGEKYVQEMEAALLAQEDDDRNKTIKLVNSLAGLCKEAAPMMVLFFTPPFYPAVCSHDDPFVQGILSNVQATAKEKFQVELVEQSYFGGISDLSYASLQHPLHTFNTLVANMPLWNKGYHIPLEELEELKMPVLNIGPLGRDAHQWTERLDVQYSFEILPHFIYQAIKEAQK</sequence>
<dbReference type="PIRSF" id="PIRSF010386">
    <property type="entry name" value="RocB"/>
    <property type="match status" value="1"/>
</dbReference>
<dbReference type="AlphaFoldDB" id="A0A8D3X4G8"/>
<dbReference type="KEGG" id="bmh:BMWSH_4037"/>
<organism evidence="1 2">
    <name type="scientific">Priestia megaterium (strain WSH-002)</name>
    <name type="common">Bacillus megaterium</name>
    <dbReference type="NCBI Taxonomy" id="1006007"/>
    <lineage>
        <taxon>Bacteria</taxon>
        <taxon>Bacillati</taxon>
        <taxon>Bacillota</taxon>
        <taxon>Bacilli</taxon>
        <taxon>Bacillales</taxon>
        <taxon>Bacillaceae</taxon>
        <taxon>Priestia</taxon>
    </lineage>
</organism>